<feature type="transmembrane region" description="Helical" evidence="7">
    <location>
        <begin position="457"/>
        <end position="478"/>
    </location>
</feature>
<evidence type="ECO:0000256" key="1">
    <source>
        <dbReference type="ARBA" id="ARBA00004651"/>
    </source>
</evidence>
<keyword evidence="3 7" id="KW-0812">Transmembrane</keyword>
<evidence type="ECO:0000313" key="9">
    <source>
        <dbReference type="EMBL" id="RPD38148.1"/>
    </source>
</evidence>
<protein>
    <recommendedName>
        <fullName evidence="8">Polysaccharide chain length determinant N-terminal domain-containing protein</fullName>
    </recommendedName>
</protein>
<keyword evidence="10" id="KW-1185">Reference proteome</keyword>
<gene>
    <name evidence="9" type="ORF">EG028_26155</name>
</gene>
<evidence type="ECO:0000259" key="8">
    <source>
        <dbReference type="Pfam" id="PF02706"/>
    </source>
</evidence>
<keyword evidence="4 7" id="KW-1133">Transmembrane helix</keyword>
<comment type="caution">
    <text evidence="9">The sequence shown here is derived from an EMBL/GenBank/DDBJ whole genome shotgun (WGS) entry which is preliminary data.</text>
</comment>
<feature type="coiled-coil region" evidence="6">
    <location>
        <begin position="263"/>
        <end position="318"/>
    </location>
</feature>
<proteinExistence type="predicted"/>
<dbReference type="PANTHER" id="PTHR32309">
    <property type="entry name" value="TYROSINE-PROTEIN KINASE"/>
    <property type="match status" value="1"/>
</dbReference>
<dbReference type="PANTHER" id="PTHR32309:SF13">
    <property type="entry name" value="FERRIC ENTEROBACTIN TRANSPORT PROTEIN FEPE"/>
    <property type="match status" value="1"/>
</dbReference>
<dbReference type="AlphaFoldDB" id="A0A3N4M575"/>
<evidence type="ECO:0000256" key="4">
    <source>
        <dbReference type="ARBA" id="ARBA00022989"/>
    </source>
</evidence>
<feature type="coiled-coil region" evidence="6">
    <location>
        <begin position="366"/>
        <end position="424"/>
    </location>
</feature>
<dbReference type="InterPro" id="IPR050445">
    <property type="entry name" value="Bact_polysacc_biosynth/exp"/>
</dbReference>
<dbReference type="SUPFAM" id="SSF52540">
    <property type="entry name" value="P-loop containing nucleoside triphosphate hydrolases"/>
    <property type="match status" value="1"/>
</dbReference>
<keyword evidence="6" id="KW-0175">Coiled coil</keyword>
<keyword evidence="5 7" id="KW-0472">Membrane</keyword>
<organism evidence="9 10">
    <name type="scientific">Chitinophaga barathri</name>
    <dbReference type="NCBI Taxonomy" id="1647451"/>
    <lineage>
        <taxon>Bacteria</taxon>
        <taxon>Pseudomonadati</taxon>
        <taxon>Bacteroidota</taxon>
        <taxon>Chitinophagia</taxon>
        <taxon>Chitinophagales</taxon>
        <taxon>Chitinophagaceae</taxon>
        <taxon>Chitinophaga</taxon>
    </lineage>
</organism>
<reference evidence="10" key="1">
    <citation type="submission" date="2018-11" db="EMBL/GenBank/DDBJ databases">
        <title>Chitinophaga lutea sp.nov., isolate from arsenic contaminated soil.</title>
        <authorList>
            <person name="Zong Y."/>
        </authorList>
    </citation>
    <scope>NUCLEOTIDE SEQUENCE [LARGE SCALE GENOMIC DNA]</scope>
    <source>
        <strain evidence="10">YLT18</strain>
    </source>
</reference>
<evidence type="ECO:0000256" key="2">
    <source>
        <dbReference type="ARBA" id="ARBA00022475"/>
    </source>
</evidence>
<dbReference type="Proteomes" id="UP000279089">
    <property type="component" value="Unassembled WGS sequence"/>
</dbReference>
<evidence type="ECO:0000313" key="10">
    <source>
        <dbReference type="Proteomes" id="UP000279089"/>
    </source>
</evidence>
<dbReference type="Gene3D" id="3.40.50.300">
    <property type="entry name" value="P-loop containing nucleotide triphosphate hydrolases"/>
    <property type="match status" value="1"/>
</dbReference>
<dbReference type="GO" id="GO:0004713">
    <property type="term" value="F:protein tyrosine kinase activity"/>
    <property type="evidence" value="ECO:0007669"/>
    <property type="project" value="TreeGrafter"/>
</dbReference>
<evidence type="ECO:0000256" key="7">
    <source>
        <dbReference type="SAM" id="Phobius"/>
    </source>
</evidence>
<feature type="transmembrane region" description="Helical" evidence="7">
    <location>
        <begin position="15"/>
        <end position="33"/>
    </location>
</feature>
<evidence type="ECO:0000256" key="6">
    <source>
        <dbReference type="SAM" id="Coils"/>
    </source>
</evidence>
<dbReference type="InterPro" id="IPR003856">
    <property type="entry name" value="LPS_length_determ_N"/>
</dbReference>
<sequence>MDLIYLFNSLMRRKWLIIISSAMAVVIAFLLTFDQEKLYRSAAQIATGFTTSDQVKLKDENFNIYEIDVKFSNVMEALRSTKVLSMVTYNLMLHDLETPDKAFRKLSAEDKATAAYQAINTASAINILKGKYINEKLLSSFDPQERKVQELMKLYKYDLESTRKMLSVNRIQKTDFIDIQFWSEHPELSAYMVNQVCSEFMRSNESSRSQQNVQSIQTMEKLVGQKKADLDEKINNLRTMGGVDVAVESTSKLEQISIFESRMTEEQNTLNSATLSLQQVNRQLADMDRTNAQSASAVTAAGTEISKLRAQMNEANQEYINKGSNDQELYNKYLKIKAAYRDKLASLASTSAPAGTITKADVQQKQRELELQIGTSRQNIETYEQKIRTLNYGVGAAASRSATNQALQKEVSLAQSEYENIKSRYDAVMNNTIVPLDNFRQILFGQPSAEPEGSKRLIILALAGLSMFIFCCIAIIFLEYIDVSIKTPSMFLKTIELKLLGVVNKVNLKRATIDDIFDGETKKKKDANVTFREHLRKLRFEIENGKHQVYLFTSARPREGKSTIIKALAHSLSKSQKKVLIIDTNFVNNTLTREFEAKPELESFSSSSKDFGYAKVKTIITETGISNVDIIGCQGGDYTPAEVLGDVNLLNNLSALKEKYDYILMEGAALNVRSDSKELMSFADTMISVVSAKSTIKQTDKESFMFLQSLNGKFTGAVLNCVNKENIDM</sequence>
<feature type="domain" description="Polysaccharide chain length determinant N-terminal" evidence="8">
    <location>
        <begin position="1"/>
        <end position="90"/>
    </location>
</feature>
<accession>A0A3N4M575</accession>
<evidence type="ECO:0000256" key="5">
    <source>
        <dbReference type="ARBA" id="ARBA00023136"/>
    </source>
</evidence>
<dbReference type="EMBL" id="RMBX01000017">
    <property type="protein sequence ID" value="RPD38148.1"/>
    <property type="molecule type" value="Genomic_DNA"/>
</dbReference>
<dbReference type="Pfam" id="PF02706">
    <property type="entry name" value="Wzz"/>
    <property type="match status" value="1"/>
</dbReference>
<dbReference type="InterPro" id="IPR027417">
    <property type="entry name" value="P-loop_NTPase"/>
</dbReference>
<dbReference type="RefSeq" id="WP_120515987.1">
    <property type="nucleotide sequence ID" value="NZ_QXZY01000004.1"/>
</dbReference>
<dbReference type="OrthoDB" id="972983at2"/>
<keyword evidence="2" id="KW-1003">Cell membrane</keyword>
<evidence type="ECO:0000256" key="3">
    <source>
        <dbReference type="ARBA" id="ARBA00022692"/>
    </source>
</evidence>
<name>A0A3N4M575_9BACT</name>
<dbReference type="GO" id="GO:0005886">
    <property type="term" value="C:plasma membrane"/>
    <property type="evidence" value="ECO:0007669"/>
    <property type="project" value="UniProtKB-SubCell"/>
</dbReference>
<comment type="subcellular location">
    <subcellularLocation>
        <location evidence="1">Cell membrane</location>
        <topology evidence="1">Multi-pass membrane protein</topology>
    </subcellularLocation>
</comment>